<dbReference type="Proteomes" id="UP000435649">
    <property type="component" value="Unassembled WGS sequence"/>
</dbReference>
<dbReference type="GO" id="GO:0019301">
    <property type="term" value="P:rhamnose catabolic process"/>
    <property type="evidence" value="ECO:0007669"/>
    <property type="project" value="UniProtKB-UniRule"/>
</dbReference>
<organism evidence="8 9">
    <name type="scientific">Victivallis lenta</name>
    <dbReference type="NCBI Taxonomy" id="2606640"/>
    <lineage>
        <taxon>Bacteria</taxon>
        <taxon>Pseudomonadati</taxon>
        <taxon>Lentisphaerota</taxon>
        <taxon>Lentisphaeria</taxon>
        <taxon>Victivallales</taxon>
        <taxon>Victivallaceae</taxon>
        <taxon>Victivallis</taxon>
    </lineage>
</organism>
<reference evidence="8 9" key="1">
    <citation type="submission" date="2019-08" db="EMBL/GenBank/DDBJ databases">
        <title>In-depth cultivation of the pig gut microbiome towards novel bacterial diversity and tailored functional studies.</title>
        <authorList>
            <person name="Wylensek D."/>
            <person name="Hitch T.C.A."/>
            <person name="Clavel T."/>
        </authorList>
    </citation>
    <scope>NUCLEOTIDE SEQUENCE [LARGE SCALE GENOMIC DNA]</scope>
    <source>
        <strain evidence="8 9">BBE-744-WT-12</strain>
    </source>
</reference>
<dbReference type="EMBL" id="VUNS01000005">
    <property type="protein sequence ID" value="MST96732.1"/>
    <property type="molecule type" value="Genomic_DNA"/>
</dbReference>
<dbReference type="GO" id="GO:0019324">
    <property type="term" value="P:L-lyxose metabolic process"/>
    <property type="evidence" value="ECO:0007669"/>
    <property type="project" value="TreeGrafter"/>
</dbReference>
<sequence length="416" mass="46860">MSMASMFDAAKKVYADLGVDVEAAFNRLDQIPISLHCWQGDDVAGFENSTALDGGLAVTGNYPGRARNADELRADLEKTLSLIPGKKRLNLHSIYAETDGRPVKRNELEPKHFARWMDWAKENGLGLDFNPSYFSHPMMKDGLTLSSPDAGVRKFWVEHGIACRAIAEAFGRKLRSTCITNFWVPDGFKDTPFDRLAPRERLADSLDKIFSVECNPRYNRDAVECKLFGIGAESCTVGSHEFYMGYAMKNGKLLCLDAGHFHPTEVISDKITSTLLYFDEILLHVSRGVRWDSDHVVTMTEELRAIAEEIVRHNYDKRVHIGLDYFDASINRVMAWTIGARNMSKALLMALTEPAAILKKAEKSGDKGSRLAWMEEAKTLPFAAVWEEYCTRNNVPGMAWIDEVKTYEKDVLSKRS</sequence>
<dbReference type="AlphaFoldDB" id="A0A844G1D8"/>
<feature type="binding site" evidence="6">
    <location>
        <position position="294"/>
    </location>
    <ligand>
        <name>Mn(2+)</name>
        <dbReference type="ChEBI" id="CHEBI:29035"/>
    </ligand>
</feature>
<gene>
    <name evidence="6" type="primary">rhaA</name>
    <name evidence="8" type="ORF">FYJ85_06700</name>
</gene>
<dbReference type="PANTHER" id="PTHR30268:SF0">
    <property type="entry name" value="L-RHAMNOSE ISOMERASE"/>
    <property type="match status" value="1"/>
</dbReference>
<protein>
    <recommendedName>
        <fullName evidence="6 7">L-rhamnose isomerase</fullName>
        <ecNumber evidence="6 7">5.3.1.14</ecNumber>
    </recommendedName>
</protein>
<evidence type="ECO:0000256" key="6">
    <source>
        <dbReference type="HAMAP-Rule" id="MF_00541"/>
    </source>
</evidence>
<evidence type="ECO:0000313" key="9">
    <source>
        <dbReference type="Proteomes" id="UP000435649"/>
    </source>
</evidence>
<evidence type="ECO:0000256" key="3">
    <source>
        <dbReference type="ARBA" id="ARBA00023211"/>
    </source>
</evidence>
<proteinExistence type="inferred from homology"/>
<dbReference type="InterPro" id="IPR050337">
    <property type="entry name" value="L-rhamnose_isomerase"/>
</dbReference>
<name>A0A844G1D8_9BACT</name>
<feature type="binding site" evidence="6">
    <location>
        <position position="260"/>
    </location>
    <ligand>
        <name>Mn(2+)</name>
        <dbReference type="ChEBI" id="CHEBI:29035"/>
    </ligand>
</feature>
<evidence type="ECO:0000256" key="7">
    <source>
        <dbReference type="NCBIfam" id="TIGR01748"/>
    </source>
</evidence>
<comment type="similarity">
    <text evidence="6">Belongs to the rhamnose isomerase family.</text>
</comment>
<keyword evidence="3 6" id="KW-0464">Manganese</keyword>
<dbReference type="GO" id="GO:0005737">
    <property type="term" value="C:cytoplasm"/>
    <property type="evidence" value="ECO:0007669"/>
    <property type="project" value="UniProtKB-SubCell"/>
</dbReference>
<comment type="function">
    <text evidence="6">Catalyzes the interconversion of L-rhamnose and L-rhamnulose.</text>
</comment>
<evidence type="ECO:0000256" key="4">
    <source>
        <dbReference type="ARBA" id="ARBA00023235"/>
    </source>
</evidence>
<dbReference type="GO" id="GO:0008740">
    <property type="term" value="F:L-rhamnose isomerase activity"/>
    <property type="evidence" value="ECO:0007669"/>
    <property type="project" value="UniProtKB-UniRule"/>
</dbReference>
<comment type="caution">
    <text evidence="8">The sequence shown here is derived from an EMBL/GenBank/DDBJ whole genome shotgun (WGS) entry which is preliminary data.</text>
</comment>
<comment type="catalytic activity">
    <reaction evidence="6">
        <text>L-rhamnopyranose = L-rhamnulose</text>
        <dbReference type="Rhea" id="RHEA:23160"/>
        <dbReference type="ChEBI" id="CHEBI:17897"/>
        <dbReference type="ChEBI" id="CHEBI:62346"/>
        <dbReference type="EC" id="5.3.1.14"/>
    </reaction>
</comment>
<comment type="subcellular location">
    <subcellularLocation>
        <location evidence="6">Cytoplasm</location>
    </subcellularLocation>
</comment>
<keyword evidence="9" id="KW-1185">Reference proteome</keyword>
<dbReference type="PANTHER" id="PTHR30268">
    <property type="entry name" value="L-RHAMNOSE ISOMERASE"/>
    <property type="match status" value="1"/>
</dbReference>
<dbReference type="InterPro" id="IPR036237">
    <property type="entry name" value="Xyl_isomerase-like_sf"/>
</dbReference>
<comment type="cofactor">
    <cofactor evidence="6">
        <name>Mn(2+)</name>
        <dbReference type="ChEBI" id="CHEBI:29035"/>
    </cofactor>
    <text evidence="6">Binds 1 Mn(2+) ion per subunit.</text>
</comment>
<keyword evidence="2 6" id="KW-0479">Metal-binding</keyword>
<dbReference type="InterPro" id="IPR009308">
    <property type="entry name" value="Rhamnose_isomerase"/>
</dbReference>
<feature type="binding site" evidence="6">
    <location>
        <position position="292"/>
    </location>
    <ligand>
        <name>Mn(2+)</name>
        <dbReference type="ChEBI" id="CHEBI:29035"/>
    </ligand>
</feature>
<accession>A0A844G1D8</accession>
<dbReference type="SUPFAM" id="SSF51658">
    <property type="entry name" value="Xylose isomerase-like"/>
    <property type="match status" value="1"/>
</dbReference>
<dbReference type="UniPathway" id="UPA00541">
    <property type="reaction ID" value="UER00601"/>
</dbReference>
<dbReference type="HAMAP" id="MF_00541">
    <property type="entry name" value="RhaA"/>
    <property type="match status" value="1"/>
</dbReference>
<dbReference type="NCBIfam" id="NF002203">
    <property type="entry name" value="PRK01076.1"/>
    <property type="match status" value="1"/>
</dbReference>
<dbReference type="Gene3D" id="3.20.20.150">
    <property type="entry name" value="Divalent-metal-dependent TIM barrel enzymes"/>
    <property type="match status" value="1"/>
</dbReference>
<dbReference type="NCBIfam" id="TIGR01748">
    <property type="entry name" value="rhaA"/>
    <property type="match status" value="1"/>
</dbReference>
<dbReference type="GO" id="GO:0030145">
    <property type="term" value="F:manganese ion binding"/>
    <property type="evidence" value="ECO:0007669"/>
    <property type="project" value="UniProtKB-UniRule"/>
</dbReference>
<evidence type="ECO:0000256" key="1">
    <source>
        <dbReference type="ARBA" id="ARBA00022490"/>
    </source>
</evidence>
<keyword evidence="5 6" id="KW-0684">Rhamnose metabolism</keyword>
<evidence type="ECO:0000256" key="5">
    <source>
        <dbReference type="ARBA" id="ARBA00023308"/>
    </source>
</evidence>
<comment type="pathway">
    <text evidence="6">Carbohydrate degradation; L-rhamnose degradation; glycerone phosphate from L-rhamnose: step 1/3.</text>
</comment>
<dbReference type="EC" id="5.3.1.14" evidence="6 7"/>
<dbReference type="Pfam" id="PF06134">
    <property type="entry name" value="RhaA"/>
    <property type="match status" value="1"/>
</dbReference>
<evidence type="ECO:0000256" key="2">
    <source>
        <dbReference type="ARBA" id="ARBA00022723"/>
    </source>
</evidence>
<evidence type="ECO:0000313" key="8">
    <source>
        <dbReference type="EMBL" id="MST96732.1"/>
    </source>
</evidence>
<keyword evidence="1 6" id="KW-0963">Cytoplasm</keyword>
<keyword evidence="4 6" id="KW-0413">Isomerase</keyword>